<dbReference type="InterPro" id="IPR044173">
    <property type="entry name" value="CASPL"/>
</dbReference>
<keyword evidence="3 7" id="KW-1003">Cell membrane</keyword>
<sequence length="198" mass="21424">MPKKVRDSEQEEHEQEGGDEVSEPEEAAPKTPPPNRGISKLDFVMRIVAAISIMGSAIAVGTANHTLSFFNQFIRFKTQYQDLPTFTFFVVSNVIATAYLILSLALSVFHMLKSGAKVTRTVLIILDMIILSLLTAGASAAAAITHLAHKGNVQANWSAICQQYNSFCERVSGSLVGSFIGILVLMLLIVLSAVALSR</sequence>
<name>A0AAE1WGX7_9LAMI</name>
<dbReference type="PANTHER" id="PTHR36488">
    <property type="entry name" value="CASP-LIKE PROTEIN 1U1"/>
    <property type="match status" value="1"/>
</dbReference>
<protein>
    <recommendedName>
        <fullName evidence="7">CASP-like protein</fullName>
    </recommendedName>
</protein>
<evidence type="ECO:0000256" key="4">
    <source>
        <dbReference type="ARBA" id="ARBA00022692"/>
    </source>
</evidence>
<feature type="transmembrane region" description="Helical" evidence="7">
    <location>
        <begin position="83"/>
        <end position="109"/>
    </location>
</feature>
<dbReference type="NCBIfam" id="TIGR01569">
    <property type="entry name" value="A_tha_TIGR01569"/>
    <property type="match status" value="1"/>
</dbReference>
<keyword evidence="4 7" id="KW-0812">Transmembrane</keyword>
<feature type="transmembrane region" description="Helical" evidence="7">
    <location>
        <begin position="175"/>
        <end position="196"/>
    </location>
</feature>
<gene>
    <name evidence="10" type="ORF">Sango_1783800</name>
</gene>
<dbReference type="Proteomes" id="UP001289374">
    <property type="component" value="Unassembled WGS sequence"/>
</dbReference>
<dbReference type="GO" id="GO:0005886">
    <property type="term" value="C:plasma membrane"/>
    <property type="evidence" value="ECO:0007669"/>
    <property type="project" value="UniProtKB-SubCell"/>
</dbReference>
<keyword evidence="6 7" id="KW-0472">Membrane</keyword>
<comment type="caution">
    <text evidence="10">The sequence shown here is derived from an EMBL/GenBank/DDBJ whole genome shotgun (WGS) entry which is preliminary data.</text>
</comment>
<reference evidence="10" key="2">
    <citation type="journal article" date="2024" name="Plant">
        <title>Genomic evolution and insights into agronomic trait innovations of Sesamum species.</title>
        <authorList>
            <person name="Miao H."/>
            <person name="Wang L."/>
            <person name="Qu L."/>
            <person name="Liu H."/>
            <person name="Sun Y."/>
            <person name="Le M."/>
            <person name="Wang Q."/>
            <person name="Wei S."/>
            <person name="Zheng Y."/>
            <person name="Lin W."/>
            <person name="Duan Y."/>
            <person name="Cao H."/>
            <person name="Xiong S."/>
            <person name="Wang X."/>
            <person name="Wei L."/>
            <person name="Li C."/>
            <person name="Ma Q."/>
            <person name="Ju M."/>
            <person name="Zhao R."/>
            <person name="Li G."/>
            <person name="Mu C."/>
            <person name="Tian Q."/>
            <person name="Mei H."/>
            <person name="Zhang T."/>
            <person name="Gao T."/>
            <person name="Zhang H."/>
        </authorList>
    </citation>
    <scope>NUCLEOTIDE SEQUENCE</scope>
    <source>
        <tissue evidence="10">Leaf</tissue>
    </source>
</reference>
<feature type="transmembrane region" description="Helical" evidence="7">
    <location>
        <begin position="43"/>
        <end position="63"/>
    </location>
</feature>
<evidence type="ECO:0000256" key="8">
    <source>
        <dbReference type="SAM" id="MobiDB-lite"/>
    </source>
</evidence>
<feature type="region of interest" description="Disordered" evidence="8">
    <location>
        <begin position="1"/>
        <end position="37"/>
    </location>
</feature>
<organism evidence="10 11">
    <name type="scientific">Sesamum angolense</name>
    <dbReference type="NCBI Taxonomy" id="2727404"/>
    <lineage>
        <taxon>Eukaryota</taxon>
        <taxon>Viridiplantae</taxon>
        <taxon>Streptophyta</taxon>
        <taxon>Embryophyta</taxon>
        <taxon>Tracheophyta</taxon>
        <taxon>Spermatophyta</taxon>
        <taxon>Magnoliopsida</taxon>
        <taxon>eudicotyledons</taxon>
        <taxon>Gunneridae</taxon>
        <taxon>Pentapetalae</taxon>
        <taxon>asterids</taxon>
        <taxon>lamiids</taxon>
        <taxon>Lamiales</taxon>
        <taxon>Pedaliaceae</taxon>
        <taxon>Sesamum</taxon>
    </lineage>
</organism>
<feature type="domain" description="Casparian strip membrane protein" evidence="9">
    <location>
        <begin position="36"/>
        <end position="183"/>
    </location>
</feature>
<feature type="compositionally biased region" description="Acidic residues" evidence="8">
    <location>
        <begin position="9"/>
        <end position="26"/>
    </location>
</feature>
<evidence type="ECO:0000256" key="2">
    <source>
        <dbReference type="ARBA" id="ARBA00007651"/>
    </source>
</evidence>
<dbReference type="PANTHER" id="PTHR36488:SF12">
    <property type="entry name" value="CASP-LIKE PROTEIN"/>
    <property type="match status" value="1"/>
</dbReference>
<evidence type="ECO:0000256" key="1">
    <source>
        <dbReference type="ARBA" id="ARBA00004651"/>
    </source>
</evidence>
<reference evidence="10" key="1">
    <citation type="submission" date="2020-06" db="EMBL/GenBank/DDBJ databases">
        <authorList>
            <person name="Li T."/>
            <person name="Hu X."/>
            <person name="Zhang T."/>
            <person name="Song X."/>
            <person name="Zhang H."/>
            <person name="Dai N."/>
            <person name="Sheng W."/>
            <person name="Hou X."/>
            <person name="Wei L."/>
        </authorList>
    </citation>
    <scope>NUCLEOTIDE SEQUENCE</scope>
    <source>
        <strain evidence="10">K16</strain>
        <tissue evidence="10">Leaf</tissue>
    </source>
</reference>
<evidence type="ECO:0000256" key="3">
    <source>
        <dbReference type="ARBA" id="ARBA00022475"/>
    </source>
</evidence>
<proteinExistence type="inferred from homology"/>
<evidence type="ECO:0000256" key="7">
    <source>
        <dbReference type="RuleBase" id="RU361233"/>
    </source>
</evidence>
<accession>A0AAE1WGX7</accession>
<evidence type="ECO:0000256" key="6">
    <source>
        <dbReference type="ARBA" id="ARBA00023136"/>
    </source>
</evidence>
<feature type="transmembrane region" description="Helical" evidence="7">
    <location>
        <begin position="121"/>
        <end position="144"/>
    </location>
</feature>
<dbReference type="InterPro" id="IPR006702">
    <property type="entry name" value="CASP_dom"/>
</dbReference>
<evidence type="ECO:0000313" key="11">
    <source>
        <dbReference type="Proteomes" id="UP001289374"/>
    </source>
</evidence>
<comment type="subunit">
    <text evidence="7">Homodimer and heterodimers.</text>
</comment>
<dbReference type="Pfam" id="PF04535">
    <property type="entry name" value="CASP_dom"/>
    <property type="match status" value="1"/>
</dbReference>
<keyword evidence="5 7" id="KW-1133">Transmembrane helix</keyword>
<evidence type="ECO:0000313" key="10">
    <source>
        <dbReference type="EMBL" id="KAK4393130.1"/>
    </source>
</evidence>
<dbReference type="AlphaFoldDB" id="A0AAE1WGX7"/>
<dbReference type="EMBL" id="JACGWL010000010">
    <property type="protein sequence ID" value="KAK4393130.1"/>
    <property type="molecule type" value="Genomic_DNA"/>
</dbReference>
<comment type="subcellular location">
    <subcellularLocation>
        <location evidence="1 7">Cell membrane</location>
        <topology evidence="1 7">Multi-pass membrane protein</topology>
    </subcellularLocation>
</comment>
<dbReference type="InterPro" id="IPR006459">
    <property type="entry name" value="CASP/CASPL"/>
</dbReference>
<evidence type="ECO:0000259" key="9">
    <source>
        <dbReference type="Pfam" id="PF04535"/>
    </source>
</evidence>
<comment type="similarity">
    <text evidence="2 7">Belongs to the Casparian strip membrane proteins (CASP) family.</text>
</comment>
<keyword evidence="11" id="KW-1185">Reference proteome</keyword>
<evidence type="ECO:0000256" key="5">
    <source>
        <dbReference type="ARBA" id="ARBA00022989"/>
    </source>
</evidence>